<proteinExistence type="predicted"/>
<reference evidence="2 3" key="1">
    <citation type="journal article" date="2024" name="Commun. Biol.">
        <title>Comparative genomic analysis of thermophilic fungi reveals convergent evolutionary adaptations and gene losses.</title>
        <authorList>
            <person name="Steindorff A.S."/>
            <person name="Aguilar-Pontes M.V."/>
            <person name="Robinson A.J."/>
            <person name="Andreopoulos B."/>
            <person name="LaButti K."/>
            <person name="Kuo A."/>
            <person name="Mondo S."/>
            <person name="Riley R."/>
            <person name="Otillar R."/>
            <person name="Haridas S."/>
            <person name="Lipzen A."/>
            <person name="Grimwood J."/>
            <person name="Schmutz J."/>
            <person name="Clum A."/>
            <person name="Reid I.D."/>
            <person name="Moisan M.C."/>
            <person name="Butler G."/>
            <person name="Nguyen T.T.M."/>
            <person name="Dewar K."/>
            <person name="Conant G."/>
            <person name="Drula E."/>
            <person name="Henrissat B."/>
            <person name="Hansel C."/>
            <person name="Singer S."/>
            <person name="Hutchinson M.I."/>
            <person name="de Vries R.P."/>
            <person name="Natvig D.O."/>
            <person name="Powell A.J."/>
            <person name="Tsang A."/>
            <person name="Grigoriev I.V."/>
        </authorList>
    </citation>
    <scope>NUCLEOTIDE SEQUENCE [LARGE SCALE GENOMIC DNA]</scope>
    <source>
        <strain evidence="2 3">CBS 620.91</strain>
    </source>
</reference>
<accession>A0ABR3V220</accession>
<keyword evidence="3" id="KW-1185">Reference proteome</keyword>
<evidence type="ECO:0000313" key="2">
    <source>
        <dbReference type="EMBL" id="KAL1835812.1"/>
    </source>
</evidence>
<protein>
    <submittedName>
        <fullName evidence="2">Uncharacterized protein</fullName>
    </submittedName>
</protein>
<evidence type="ECO:0000313" key="3">
    <source>
        <dbReference type="Proteomes" id="UP001583172"/>
    </source>
</evidence>
<sequence length="231" mass="25363">MLPHCGRETASVTSKSLVQQEKNSRGTDKQHSPAIVIVAVDVQHLLSLDTEHTRQDTLGQTCAQHNDVVLGGDLVGHGGGYGVVRRESGRAEEVQQGMDGGGERRRRDAKGKRREWRVGSQEVWKCQSRLMNPRSEMMPSRYVGLLGSLMRLPGNWLVESAFRSWRLPWWGNGDLRGWRCPALEPLGGKLNGRDTACDLIGGDGLESCGLGLVSAHYTNAMTFDIGPWSGS</sequence>
<dbReference type="Proteomes" id="UP001583172">
    <property type="component" value="Unassembled WGS sequence"/>
</dbReference>
<feature type="compositionally biased region" description="Polar residues" evidence="1">
    <location>
        <begin position="10"/>
        <end position="21"/>
    </location>
</feature>
<gene>
    <name evidence="2" type="ORF">VTJ49DRAFT_6033</name>
</gene>
<name>A0ABR3V220_HUMIN</name>
<feature type="region of interest" description="Disordered" evidence="1">
    <location>
        <begin position="1"/>
        <end position="30"/>
    </location>
</feature>
<dbReference type="EMBL" id="JAZGSY010000532">
    <property type="protein sequence ID" value="KAL1835812.1"/>
    <property type="molecule type" value="Genomic_DNA"/>
</dbReference>
<comment type="caution">
    <text evidence="2">The sequence shown here is derived from an EMBL/GenBank/DDBJ whole genome shotgun (WGS) entry which is preliminary data.</text>
</comment>
<organism evidence="2 3">
    <name type="scientific">Humicola insolens</name>
    <name type="common">Soft-rot fungus</name>
    <dbReference type="NCBI Taxonomy" id="85995"/>
    <lineage>
        <taxon>Eukaryota</taxon>
        <taxon>Fungi</taxon>
        <taxon>Dikarya</taxon>
        <taxon>Ascomycota</taxon>
        <taxon>Pezizomycotina</taxon>
        <taxon>Sordariomycetes</taxon>
        <taxon>Sordariomycetidae</taxon>
        <taxon>Sordariales</taxon>
        <taxon>Chaetomiaceae</taxon>
        <taxon>Mycothermus</taxon>
    </lineage>
</organism>
<feature type="region of interest" description="Disordered" evidence="1">
    <location>
        <begin position="88"/>
        <end position="112"/>
    </location>
</feature>
<evidence type="ECO:0000256" key="1">
    <source>
        <dbReference type="SAM" id="MobiDB-lite"/>
    </source>
</evidence>